<proteinExistence type="predicted"/>
<organism evidence="1 2">
    <name type="scientific">Escherichia phage vB_EcoP_PhAPEC5</name>
    <dbReference type="NCBI Taxonomy" id="1395983"/>
    <lineage>
        <taxon>Viruses</taxon>
        <taxon>Duplodnaviria</taxon>
        <taxon>Heunggongvirae</taxon>
        <taxon>Uroviricota</taxon>
        <taxon>Caudoviricetes</taxon>
        <taxon>Schitoviridae</taxon>
        <taxon>Enquatrovirinae</taxon>
        <taxon>Gamaleyavirus</taxon>
        <taxon>Gamaleyavirus APEC5</taxon>
    </lineage>
</organism>
<protein>
    <submittedName>
        <fullName evidence="1">Uncharacterized protein</fullName>
    </submittedName>
</protein>
<sequence>MTYEELWAAQVRARALTRHDIYCALQNELKGRTKLGHISGFIKIPMRSLVWPYKEKSNEFSGNGLYVRINYLGQENSIRIAFWTKR</sequence>
<gene>
    <name evidence="1" type="ORF">PhAPEC5_13</name>
</gene>
<dbReference type="RefSeq" id="YP_009055520.1">
    <property type="nucleotide sequence ID" value="NC_024786.1"/>
</dbReference>
<dbReference type="GeneID" id="20283789"/>
<dbReference type="EMBL" id="KF192075">
    <property type="protein sequence ID" value="AGV99294.1"/>
    <property type="molecule type" value="Genomic_DNA"/>
</dbReference>
<dbReference type="OrthoDB" id="18880at10239"/>
<accession>A0A067Y162</accession>
<name>A0A067Y162_9CAUD</name>
<evidence type="ECO:0000313" key="1">
    <source>
        <dbReference type="EMBL" id="AGV99294.1"/>
    </source>
</evidence>
<dbReference type="KEGG" id="vg:20283789"/>
<evidence type="ECO:0000313" key="2">
    <source>
        <dbReference type="Proteomes" id="UP000027383"/>
    </source>
</evidence>
<keyword evidence="2" id="KW-1185">Reference proteome</keyword>
<dbReference type="Proteomes" id="UP000027383">
    <property type="component" value="Segment"/>
</dbReference>
<reference evidence="1 2" key="1">
    <citation type="journal article" date="2014" name="Vet. Microbiol.">
        <title>A cocktail of in vitro efficient phages is not a guarantee for in vivo therapeutic results against avian colibacillosis.</title>
        <authorList>
            <person name="Tsonos J."/>
            <person name="Oosterik L.H."/>
            <person name="Tuntufye H.N."/>
            <person name="Klumpp J."/>
            <person name="Butaye P."/>
            <person name="De Greve H."/>
            <person name="Hernalsteens J.P."/>
            <person name="Lavigne R."/>
            <person name="Goddeeris B.M."/>
        </authorList>
    </citation>
    <scope>NUCLEOTIDE SEQUENCE [LARGE SCALE GENOMIC DNA]</scope>
</reference>